<evidence type="ECO:0000313" key="2">
    <source>
        <dbReference type="Proteomes" id="UP000503540"/>
    </source>
</evidence>
<dbReference type="AlphaFoldDB" id="A0A6G9YBM6"/>
<keyword evidence="2" id="KW-1185">Reference proteome</keyword>
<reference evidence="1 2" key="1">
    <citation type="journal article" date="2019" name="ACS Chem. Biol.">
        <title>Identification and Mobilization of a Cryptic Antibiotic Biosynthesis Gene Locus from a Human-Pathogenic Nocardia Isolate.</title>
        <authorList>
            <person name="Herisse M."/>
            <person name="Ishida K."/>
            <person name="Porter J.L."/>
            <person name="Howden B."/>
            <person name="Hertweck C."/>
            <person name="Stinear T.P."/>
            <person name="Pidot S.J."/>
        </authorList>
    </citation>
    <scope>NUCLEOTIDE SEQUENCE [LARGE SCALE GENOMIC DNA]</scope>
    <source>
        <strain evidence="1 2">AUSMDU00012717</strain>
    </source>
</reference>
<dbReference type="KEGG" id="nah:F5544_13715"/>
<proteinExistence type="predicted"/>
<name>A0A6G9YBM6_9NOCA</name>
<sequence length="177" mass="19164">MNTPEFTGRGADQARNRLLPNDVGIDLIPDSDESSVVFAAVRELYGVRVADWFVVYDSHCVDAVRSADMCLVITPVDDKNVQALEKALVTGTPYGCEVLRAQVECGGASLTNITTTGSPDELATLRTALAHFNTSSTDPRKHAVFRALYLHLCGAETSVQATHSVPLGSRSRSDERR</sequence>
<accession>A0A6G9YBM6</accession>
<protein>
    <submittedName>
        <fullName evidence="1">Uncharacterized protein</fullName>
    </submittedName>
</protein>
<dbReference type="RefSeq" id="WP_167473576.1">
    <property type="nucleotide sequence ID" value="NZ_CP046172.1"/>
</dbReference>
<gene>
    <name evidence="1" type="ORF">F5544_13715</name>
</gene>
<dbReference type="EMBL" id="CP046172">
    <property type="protein sequence ID" value="QIS10631.1"/>
    <property type="molecule type" value="Genomic_DNA"/>
</dbReference>
<organism evidence="1 2">
    <name type="scientific">Nocardia arthritidis</name>
    <dbReference type="NCBI Taxonomy" id="228602"/>
    <lineage>
        <taxon>Bacteria</taxon>
        <taxon>Bacillati</taxon>
        <taxon>Actinomycetota</taxon>
        <taxon>Actinomycetes</taxon>
        <taxon>Mycobacteriales</taxon>
        <taxon>Nocardiaceae</taxon>
        <taxon>Nocardia</taxon>
    </lineage>
</organism>
<evidence type="ECO:0000313" key="1">
    <source>
        <dbReference type="EMBL" id="QIS10631.1"/>
    </source>
</evidence>
<dbReference type="Proteomes" id="UP000503540">
    <property type="component" value="Chromosome"/>
</dbReference>